<evidence type="ECO:0000313" key="4">
    <source>
        <dbReference type="EMBL" id="HGT47197.1"/>
    </source>
</evidence>
<keyword evidence="2" id="KW-0963">Cytoplasm</keyword>
<comment type="caution">
    <text evidence="4">The sequence shown here is derived from an EMBL/GenBank/DDBJ whole genome shotgun (WGS) entry which is preliminary data.</text>
</comment>
<dbReference type="GO" id="GO:0000272">
    <property type="term" value="P:polysaccharide catabolic process"/>
    <property type="evidence" value="ECO:0007669"/>
    <property type="project" value="InterPro"/>
</dbReference>
<dbReference type="GO" id="GO:0005737">
    <property type="term" value="C:cytoplasm"/>
    <property type="evidence" value="ECO:0007669"/>
    <property type="project" value="UniProtKB-SubCell"/>
</dbReference>
<dbReference type="NCBIfam" id="TIGR04183">
    <property type="entry name" value="Por_Secre_tail"/>
    <property type="match status" value="1"/>
</dbReference>
<dbReference type="InterPro" id="IPR018247">
    <property type="entry name" value="EF_Hand_1_Ca_BS"/>
</dbReference>
<dbReference type="InterPro" id="IPR013783">
    <property type="entry name" value="Ig-like_fold"/>
</dbReference>
<dbReference type="PROSITE" id="PS50194">
    <property type="entry name" value="FILAMIN_REPEAT"/>
    <property type="match status" value="1"/>
</dbReference>
<reference evidence="4" key="1">
    <citation type="journal article" date="2020" name="mSystems">
        <title>Genome- and Community-Level Interaction Insights into Carbon Utilization and Element Cycling Functions of Hydrothermarchaeota in Hydrothermal Sediment.</title>
        <authorList>
            <person name="Zhou Z."/>
            <person name="Liu Y."/>
            <person name="Xu W."/>
            <person name="Pan J."/>
            <person name="Luo Z.H."/>
            <person name="Li M."/>
        </authorList>
    </citation>
    <scope>NUCLEOTIDE SEQUENCE [LARGE SCALE GENOMIC DNA]</scope>
    <source>
        <strain evidence="4">SpSt-500</strain>
    </source>
</reference>
<dbReference type="Gene3D" id="1.10.1330.10">
    <property type="entry name" value="Dockerin domain"/>
    <property type="match status" value="1"/>
</dbReference>
<dbReference type="PROSITE" id="PS00018">
    <property type="entry name" value="EF_HAND_1"/>
    <property type="match status" value="1"/>
</dbReference>
<dbReference type="InterPro" id="IPR031549">
    <property type="entry name" value="ASH"/>
</dbReference>
<accession>A0A832DMT2</accession>
<sequence length="869" mass="93393">MRKLFSTLLFVALYVTLAYGQAAINFSVLIQDNAGNSQIIYFGLDLTATDGIDPALDESDLPPPPPGNGFDARWWLPPFAGALSSIKDYRAPGSTPPGTFPFTGQKEHNIKFQTTDYPVTISWNLPPEIATSSVIRDMFGGVILSTSFSGNNSLVVSSPSIGQLQVLVNYVNIGNVPTPGFSLSPSSLNFGLVAVGSTSAPQTVTVSNPGALPLTITNITSSDPQFAVTSAALPITVPSGGSTTVDVTFSPTSLGAQSGNIVFTHDAPGSPTSLPVSGIGASAGPTFAVSPSSLNFGSVTVGTPVSLNLTVSNNGLTNPLNITNVASSLPEFTVSPTTATVAPGGSQNFTVTFNPSSGGTFNGNITFTHNAPSSPDVVPVTGNGIAVFGLIFEKDTVRNFEDSIYVEKIQLKFNDPLNDPKIQALQFRILVNKSASDNVFLTFMDIQKGSDVSDPSWNLQYNVRRGPLTSNGASVDTIFVLLYNLLQNNGLNEGDYNNLLKVKYRVADLPALVDTAKSTFRITNAEASTYQGNPIDITPSRDNMVVLATNRVRSYGDVNGDGYIDILDLIDVVDHIVGRDSLDTTKVNGTSEFTRADIAPWTIGAPDPSPDGVVNVRDLSVIQNIILTGFYPSGVQVNKPTSEETTIALNKSNGDEEAKLILYLNTKGITMHLDSKVGIRGIQTHFGRLTDNPGNMIIDTELGGGFFLHQMDLLKVLLYDQSGEKYIEAGRHYAANLPFTITRPQDVTLDRLILVSIDKRKLTNIKVEIIYGDAPLPYDYELFQNYPNPFNPSTSVMFTVPKNGLVNIKVYDMLGQEVATLVNEVVDRGVYTVNWDGKNEQGSYVSSGNYIYRMVAGDFVKSRKMMLIK</sequence>
<dbReference type="EMBL" id="DSVI01000004">
    <property type="protein sequence ID" value="HGT47197.1"/>
    <property type="molecule type" value="Genomic_DNA"/>
</dbReference>
<dbReference type="InterPro" id="IPR016134">
    <property type="entry name" value="Dockerin_dom"/>
</dbReference>
<dbReference type="PANTHER" id="PTHR46127:SF1">
    <property type="entry name" value="CILIA- AND FLAGELLA-ASSOCIATED PROTEIN 65"/>
    <property type="match status" value="1"/>
</dbReference>
<dbReference type="PANTHER" id="PTHR46127">
    <property type="entry name" value="CILIA- AND FLAGELLA-ASSOCIATED PROTEIN 65"/>
    <property type="match status" value="1"/>
</dbReference>
<feature type="domain" description="Dockerin" evidence="3">
    <location>
        <begin position="551"/>
        <end position="633"/>
    </location>
</feature>
<dbReference type="Gene3D" id="2.60.40.10">
    <property type="entry name" value="Immunoglobulins"/>
    <property type="match status" value="2"/>
</dbReference>
<evidence type="ECO:0000256" key="2">
    <source>
        <dbReference type="ARBA" id="ARBA00022490"/>
    </source>
</evidence>
<dbReference type="SUPFAM" id="SSF63446">
    <property type="entry name" value="Type I dockerin domain"/>
    <property type="match status" value="1"/>
</dbReference>
<evidence type="ECO:0000259" key="3">
    <source>
        <dbReference type="PROSITE" id="PS51766"/>
    </source>
</evidence>
<gene>
    <name evidence="4" type="ORF">ENS56_04120</name>
</gene>
<name>A0A832DMT2_9BACT</name>
<dbReference type="NCBIfam" id="NF012200">
    <property type="entry name" value="choice_anch_D"/>
    <property type="match status" value="2"/>
</dbReference>
<dbReference type="Gene3D" id="2.60.40.4070">
    <property type="match status" value="1"/>
</dbReference>
<dbReference type="InterPro" id="IPR052614">
    <property type="entry name" value="CFAP65"/>
</dbReference>
<dbReference type="Pfam" id="PF13860">
    <property type="entry name" value="FlgD_ig"/>
    <property type="match status" value="1"/>
</dbReference>
<proteinExistence type="predicted"/>
<dbReference type="Pfam" id="PF15780">
    <property type="entry name" value="ASH"/>
    <property type="match status" value="2"/>
</dbReference>
<dbReference type="InterPro" id="IPR025965">
    <property type="entry name" value="FlgD/Vpr_Ig-like"/>
</dbReference>
<dbReference type="InterPro" id="IPR036439">
    <property type="entry name" value="Dockerin_dom_sf"/>
</dbReference>
<dbReference type="InterPro" id="IPR026444">
    <property type="entry name" value="Secre_tail"/>
</dbReference>
<dbReference type="CDD" id="cd14256">
    <property type="entry name" value="Dockerin_I"/>
    <property type="match status" value="1"/>
</dbReference>
<protein>
    <submittedName>
        <fullName evidence="4">Choice-of-anchor D domain-containing protein</fullName>
    </submittedName>
</protein>
<dbReference type="AlphaFoldDB" id="A0A832DMT2"/>
<dbReference type="InterPro" id="IPR017868">
    <property type="entry name" value="Filamin/ABP280_repeat-like"/>
</dbReference>
<comment type="subcellular location">
    <subcellularLocation>
        <location evidence="1">Cytoplasm</location>
    </subcellularLocation>
</comment>
<organism evidence="4">
    <name type="scientific">Ignavibacterium album</name>
    <dbReference type="NCBI Taxonomy" id="591197"/>
    <lineage>
        <taxon>Bacteria</taxon>
        <taxon>Pseudomonadati</taxon>
        <taxon>Ignavibacteriota</taxon>
        <taxon>Ignavibacteria</taxon>
        <taxon>Ignavibacteriales</taxon>
        <taxon>Ignavibacteriaceae</taxon>
        <taxon>Ignavibacterium</taxon>
    </lineage>
</organism>
<evidence type="ECO:0000256" key="1">
    <source>
        <dbReference type="ARBA" id="ARBA00004496"/>
    </source>
</evidence>
<dbReference type="PROSITE" id="PS51766">
    <property type="entry name" value="DOCKERIN"/>
    <property type="match status" value="1"/>
</dbReference>